<dbReference type="AlphaFoldDB" id="A0A7Z2VRU5"/>
<proteinExistence type="predicted"/>
<dbReference type="KEGG" id="cheb:HH215_34985"/>
<evidence type="ECO:0000313" key="1">
    <source>
        <dbReference type="EMBL" id="QJD87887.1"/>
    </source>
</evidence>
<evidence type="ECO:0000313" key="2">
    <source>
        <dbReference type="Proteomes" id="UP000502248"/>
    </source>
</evidence>
<keyword evidence="2" id="KW-1185">Reference proteome</keyword>
<reference evidence="1 2" key="1">
    <citation type="submission" date="2020-04" db="EMBL/GenBank/DDBJ databases">
        <title>Genome sequencing of novel species.</title>
        <authorList>
            <person name="Heo J."/>
            <person name="Kim S.-J."/>
            <person name="Kim J.-S."/>
            <person name="Hong S.-B."/>
            <person name="Kwon S.-W."/>
        </authorList>
    </citation>
    <scope>NUCLEOTIDE SEQUENCE [LARGE SCALE GENOMIC DNA]</scope>
    <source>
        <strain evidence="1 2">MFER-1</strain>
    </source>
</reference>
<accession>A0A7Z2VRU5</accession>
<sequence length="99" mass="11230">MTNKGAIAMNNQFTLWYEPSKANEVRGVVRENVKRKYGFSESEFVSIGGGFKFLFDDETNGEIAITFEEDKNGFRVTVAGTWSYEVIDVYHNTLPFSAD</sequence>
<dbReference type="EMBL" id="CP051680">
    <property type="protein sequence ID" value="QJD87887.1"/>
    <property type="molecule type" value="Genomic_DNA"/>
</dbReference>
<organism evidence="1 2">
    <name type="scientific">Cohnella herbarum</name>
    <dbReference type="NCBI Taxonomy" id="2728023"/>
    <lineage>
        <taxon>Bacteria</taxon>
        <taxon>Bacillati</taxon>
        <taxon>Bacillota</taxon>
        <taxon>Bacilli</taxon>
        <taxon>Bacillales</taxon>
        <taxon>Paenibacillaceae</taxon>
        <taxon>Cohnella</taxon>
    </lineage>
</organism>
<dbReference type="RefSeq" id="WP_169284129.1">
    <property type="nucleotide sequence ID" value="NZ_CP051680.1"/>
</dbReference>
<dbReference type="Proteomes" id="UP000502248">
    <property type="component" value="Chromosome"/>
</dbReference>
<name>A0A7Z2VRU5_9BACL</name>
<gene>
    <name evidence="1" type="ORF">HH215_34985</name>
</gene>
<protein>
    <submittedName>
        <fullName evidence="1">Uncharacterized protein</fullName>
    </submittedName>
</protein>